<dbReference type="GO" id="GO:0005737">
    <property type="term" value="C:cytoplasm"/>
    <property type="evidence" value="ECO:0007669"/>
    <property type="project" value="UniProtKB-SubCell"/>
</dbReference>
<evidence type="ECO:0000313" key="13">
    <source>
        <dbReference type="Proteomes" id="UP000182130"/>
    </source>
</evidence>
<evidence type="ECO:0000259" key="11">
    <source>
        <dbReference type="Pfam" id="PF02870"/>
    </source>
</evidence>
<dbReference type="PANTHER" id="PTHR10815">
    <property type="entry name" value="METHYLATED-DNA--PROTEIN-CYSTEINE METHYLTRANSFERASE"/>
    <property type="match status" value="1"/>
</dbReference>
<dbReference type="Proteomes" id="UP000182130">
    <property type="component" value="Unassembled WGS sequence"/>
</dbReference>
<dbReference type="InterPro" id="IPR008332">
    <property type="entry name" value="MethylG_MeTrfase_N"/>
</dbReference>
<dbReference type="RefSeq" id="WP_074588546.1">
    <property type="nucleotide sequence ID" value="NZ_FNEI01000006.1"/>
</dbReference>
<gene>
    <name evidence="12" type="ORF">SAMN05216555_10689</name>
</gene>
<dbReference type="EC" id="2.1.1.63" evidence="9"/>
<dbReference type="NCBIfam" id="TIGR00589">
    <property type="entry name" value="ogt"/>
    <property type="match status" value="1"/>
</dbReference>
<accession>A0A1G8Q7F1</accession>
<keyword evidence="7 9" id="KW-0234">DNA repair</keyword>
<dbReference type="PROSITE" id="PS00374">
    <property type="entry name" value="MGMT"/>
    <property type="match status" value="1"/>
</dbReference>
<dbReference type="OrthoDB" id="9802228at2"/>
<dbReference type="GO" id="GO:0003908">
    <property type="term" value="F:methylated-DNA-[protein]-cysteine S-methyltransferase activity"/>
    <property type="evidence" value="ECO:0007669"/>
    <property type="project" value="UniProtKB-UniRule"/>
</dbReference>
<dbReference type="GO" id="GO:0032259">
    <property type="term" value="P:methylation"/>
    <property type="evidence" value="ECO:0007669"/>
    <property type="project" value="UniProtKB-KW"/>
</dbReference>
<dbReference type="GO" id="GO:0006307">
    <property type="term" value="P:DNA alkylation repair"/>
    <property type="evidence" value="ECO:0007669"/>
    <property type="project" value="UniProtKB-UniRule"/>
</dbReference>
<dbReference type="Pfam" id="PF02870">
    <property type="entry name" value="Methyltransf_1N"/>
    <property type="match status" value="1"/>
</dbReference>
<dbReference type="InterPro" id="IPR036631">
    <property type="entry name" value="MGMT_N_sf"/>
</dbReference>
<dbReference type="AlphaFoldDB" id="A0A1G8Q7F1"/>
<dbReference type="Gene3D" id="1.10.10.10">
    <property type="entry name" value="Winged helix-like DNA-binding domain superfamily/Winged helix DNA-binding domain"/>
    <property type="match status" value="1"/>
</dbReference>
<dbReference type="Pfam" id="PF01035">
    <property type="entry name" value="DNA_binding_1"/>
    <property type="match status" value="1"/>
</dbReference>
<evidence type="ECO:0000256" key="8">
    <source>
        <dbReference type="ARBA" id="ARBA00049348"/>
    </source>
</evidence>
<dbReference type="InterPro" id="IPR036217">
    <property type="entry name" value="MethylDNA_cys_MeTrfase_DNAb"/>
</dbReference>
<dbReference type="InterPro" id="IPR023546">
    <property type="entry name" value="MGMT"/>
</dbReference>
<comment type="catalytic activity">
    <reaction evidence="8 9">
        <text>a 6-O-methyl-2'-deoxyguanosine in DNA + L-cysteinyl-[protein] = S-methyl-L-cysteinyl-[protein] + a 2'-deoxyguanosine in DNA</text>
        <dbReference type="Rhea" id="RHEA:24000"/>
        <dbReference type="Rhea" id="RHEA-COMP:10131"/>
        <dbReference type="Rhea" id="RHEA-COMP:10132"/>
        <dbReference type="Rhea" id="RHEA-COMP:11367"/>
        <dbReference type="Rhea" id="RHEA-COMP:11368"/>
        <dbReference type="ChEBI" id="CHEBI:29950"/>
        <dbReference type="ChEBI" id="CHEBI:82612"/>
        <dbReference type="ChEBI" id="CHEBI:85445"/>
        <dbReference type="ChEBI" id="CHEBI:85448"/>
        <dbReference type="EC" id="2.1.1.63"/>
    </reaction>
</comment>
<evidence type="ECO:0000313" key="12">
    <source>
        <dbReference type="EMBL" id="SDJ00739.1"/>
    </source>
</evidence>
<protein>
    <recommendedName>
        <fullName evidence="9">Methylated-DNA--protein-cysteine methyltransferase</fullName>
        <ecNumber evidence="9">2.1.1.63</ecNumber>
    </recommendedName>
    <alternativeName>
        <fullName evidence="9">6-O-methylguanine-DNA methyltransferase</fullName>
        <shortName evidence="9">MGMT</shortName>
    </alternativeName>
    <alternativeName>
        <fullName evidence="9">O-6-methylguanine-DNA-alkyltransferase</fullName>
    </alternativeName>
</protein>
<dbReference type="InterPro" id="IPR036388">
    <property type="entry name" value="WH-like_DNA-bd_sf"/>
</dbReference>
<evidence type="ECO:0000256" key="5">
    <source>
        <dbReference type="ARBA" id="ARBA00022679"/>
    </source>
</evidence>
<comment type="similarity">
    <text evidence="2 9">Belongs to the MGMT family.</text>
</comment>
<proteinExistence type="inferred from homology"/>
<evidence type="ECO:0000256" key="9">
    <source>
        <dbReference type="HAMAP-Rule" id="MF_00772"/>
    </source>
</evidence>
<keyword evidence="13" id="KW-1185">Reference proteome</keyword>
<keyword evidence="3 9" id="KW-0963">Cytoplasm</keyword>
<dbReference type="InterPro" id="IPR014048">
    <property type="entry name" value="MethylDNA_cys_MeTrfase_DNA-bd"/>
</dbReference>
<reference evidence="13" key="1">
    <citation type="submission" date="2016-10" db="EMBL/GenBank/DDBJ databases">
        <authorList>
            <person name="Varghese N."/>
            <person name="Submissions S."/>
        </authorList>
    </citation>
    <scope>NUCLEOTIDE SEQUENCE [LARGE SCALE GENOMIC DNA]</scope>
    <source>
        <strain evidence="13">CGMCC 1.10783</strain>
    </source>
</reference>
<dbReference type="CDD" id="cd06445">
    <property type="entry name" value="ATase"/>
    <property type="match status" value="1"/>
</dbReference>
<dbReference type="SUPFAM" id="SSF46767">
    <property type="entry name" value="Methylated DNA-protein cysteine methyltransferase, C-terminal domain"/>
    <property type="match status" value="1"/>
</dbReference>
<dbReference type="Gene3D" id="3.30.160.70">
    <property type="entry name" value="Methylated DNA-protein cysteine methyltransferase domain"/>
    <property type="match status" value="1"/>
</dbReference>
<evidence type="ECO:0000259" key="10">
    <source>
        <dbReference type="Pfam" id="PF01035"/>
    </source>
</evidence>
<dbReference type="EMBL" id="FNEI01000006">
    <property type="protein sequence ID" value="SDJ00739.1"/>
    <property type="molecule type" value="Genomic_DNA"/>
</dbReference>
<comment type="catalytic activity">
    <reaction evidence="1 9">
        <text>a 4-O-methyl-thymidine in DNA + L-cysteinyl-[protein] = a thymidine in DNA + S-methyl-L-cysteinyl-[protein]</text>
        <dbReference type="Rhea" id="RHEA:53428"/>
        <dbReference type="Rhea" id="RHEA-COMP:10131"/>
        <dbReference type="Rhea" id="RHEA-COMP:10132"/>
        <dbReference type="Rhea" id="RHEA-COMP:13555"/>
        <dbReference type="Rhea" id="RHEA-COMP:13556"/>
        <dbReference type="ChEBI" id="CHEBI:29950"/>
        <dbReference type="ChEBI" id="CHEBI:82612"/>
        <dbReference type="ChEBI" id="CHEBI:137386"/>
        <dbReference type="ChEBI" id="CHEBI:137387"/>
        <dbReference type="EC" id="2.1.1.63"/>
    </reaction>
</comment>
<feature type="active site" description="Nucleophile; methyl group acceptor" evidence="9">
    <location>
        <position position="131"/>
    </location>
</feature>
<organism evidence="12 13">
    <name type="scientific">Arthrobacter cupressi</name>
    <dbReference type="NCBI Taxonomy" id="1045773"/>
    <lineage>
        <taxon>Bacteria</taxon>
        <taxon>Bacillati</taxon>
        <taxon>Actinomycetota</taxon>
        <taxon>Actinomycetes</taxon>
        <taxon>Micrococcales</taxon>
        <taxon>Micrococcaceae</taxon>
        <taxon>Arthrobacter</taxon>
    </lineage>
</organism>
<dbReference type="SUPFAM" id="SSF53155">
    <property type="entry name" value="Methylated DNA-protein cysteine methyltransferase domain"/>
    <property type="match status" value="1"/>
</dbReference>
<evidence type="ECO:0000256" key="4">
    <source>
        <dbReference type="ARBA" id="ARBA00022603"/>
    </source>
</evidence>
<dbReference type="STRING" id="1045773.SAMN05216555_10689"/>
<evidence type="ECO:0000256" key="3">
    <source>
        <dbReference type="ARBA" id="ARBA00022490"/>
    </source>
</evidence>
<feature type="domain" description="Methylated-DNA-[protein]-cysteine S-methyltransferase DNA binding" evidence="10">
    <location>
        <begin position="80"/>
        <end position="159"/>
    </location>
</feature>
<comment type="subcellular location">
    <subcellularLocation>
        <location evidence="9">Cytoplasm</location>
    </subcellularLocation>
</comment>
<name>A0A1G8Q7F1_9MICC</name>
<dbReference type="HAMAP" id="MF_00772">
    <property type="entry name" value="OGT"/>
    <property type="match status" value="1"/>
</dbReference>
<dbReference type="FunFam" id="1.10.10.10:FF:000214">
    <property type="entry name" value="Methylated-DNA--protein-cysteine methyltransferase"/>
    <property type="match status" value="1"/>
</dbReference>
<comment type="miscellaneous">
    <text evidence="9">This enzyme catalyzes only one turnover and therefore is not strictly catalytic. According to one definition, an enzyme is a biocatalyst that acts repeatedly and over many reaction cycles.</text>
</comment>
<keyword evidence="4 9" id="KW-0489">Methyltransferase</keyword>
<dbReference type="InterPro" id="IPR001497">
    <property type="entry name" value="MethylDNA_cys_MeTrfase_AS"/>
</dbReference>
<feature type="domain" description="Methylguanine DNA methyltransferase ribonuclease-like" evidence="11">
    <location>
        <begin position="4"/>
        <end position="73"/>
    </location>
</feature>
<sequence length="169" mass="18458">MTTRHTTIDSPLGTLTLTARDGVLSGVFYEGHWHMPPPEFFGERANPADPPFAPVIAQLREYLRGERTSFDLEYKASGNEFQERVWARLEEIPYGETVSYGALAAGLGDPNLAQAVGSAVGRNPLSIIIPCHRVVGSDGRLTGYAGGLANKRFLLELEEPVAVKESKLF</sequence>
<comment type="function">
    <text evidence="9">Involved in the cellular defense against the biological effects of O6-methylguanine (O6-MeG) and O4-methylthymine (O4-MeT) in DNA. Repairs the methylated nucleobase in DNA by stoichiometrically transferring the methyl group to a cysteine residue in the enzyme. This is a suicide reaction: the enzyme is irreversibly inactivated.</text>
</comment>
<evidence type="ECO:0000256" key="6">
    <source>
        <dbReference type="ARBA" id="ARBA00022763"/>
    </source>
</evidence>
<evidence type="ECO:0000256" key="7">
    <source>
        <dbReference type="ARBA" id="ARBA00023204"/>
    </source>
</evidence>
<dbReference type="PANTHER" id="PTHR10815:SF5">
    <property type="entry name" value="METHYLATED-DNA--PROTEIN-CYSTEINE METHYLTRANSFERASE"/>
    <property type="match status" value="1"/>
</dbReference>
<evidence type="ECO:0000256" key="2">
    <source>
        <dbReference type="ARBA" id="ARBA00008711"/>
    </source>
</evidence>
<keyword evidence="5 9" id="KW-0808">Transferase</keyword>
<keyword evidence="6 9" id="KW-0227">DNA damage</keyword>
<evidence type="ECO:0000256" key="1">
    <source>
        <dbReference type="ARBA" id="ARBA00001286"/>
    </source>
</evidence>